<reference evidence="1 2" key="1">
    <citation type="submission" date="2020-08" db="EMBL/GenBank/DDBJ databases">
        <title>Sequencing the genomes of 1000 actinobacteria strains.</title>
        <authorList>
            <person name="Klenk H.-P."/>
        </authorList>
    </citation>
    <scope>NUCLEOTIDE SEQUENCE [LARGE SCALE GENOMIC DNA]</scope>
    <source>
        <strain evidence="1 2">DSM 23694</strain>
    </source>
</reference>
<name>A0A7W9DAW1_9MICC</name>
<evidence type="ECO:0000313" key="1">
    <source>
        <dbReference type="EMBL" id="MBB5597456.1"/>
    </source>
</evidence>
<organism evidence="1 2">
    <name type="scientific">Neomicrococcus lactis</name>
    <dbReference type="NCBI Taxonomy" id="732241"/>
    <lineage>
        <taxon>Bacteria</taxon>
        <taxon>Bacillati</taxon>
        <taxon>Actinomycetota</taxon>
        <taxon>Actinomycetes</taxon>
        <taxon>Micrococcales</taxon>
        <taxon>Micrococcaceae</taxon>
        <taxon>Neomicrococcus</taxon>
    </lineage>
</organism>
<accession>A0A7W9DAW1</accession>
<dbReference type="RefSeq" id="WP_183640470.1">
    <property type="nucleotide sequence ID" value="NZ_JACHBL010000001.1"/>
</dbReference>
<dbReference type="Proteomes" id="UP000523863">
    <property type="component" value="Unassembled WGS sequence"/>
</dbReference>
<comment type="caution">
    <text evidence="1">The sequence shown here is derived from an EMBL/GenBank/DDBJ whole genome shotgun (WGS) entry which is preliminary data.</text>
</comment>
<protein>
    <submittedName>
        <fullName evidence="1">Uncharacterized protein</fullName>
    </submittedName>
</protein>
<evidence type="ECO:0000313" key="2">
    <source>
        <dbReference type="Proteomes" id="UP000523863"/>
    </source>
</evidence>
<dbReference type="EMBL" id="JACHBL010000001">
    <property type="protein sequence ID" value="MBB5597456.1"/>
    <property type="molecule type" value="Genomic_DNA"/>
</dbReference>
<proteinExistence type="predicted"/>
<gene>
    <name evidence="1" type="ORF">BKA12_000536</name>
</gene>
<sequence>MTSSATPHPAHSVLPALAAKATHETLPETVIAFAVLDGLLEAIEWANEGVAADEPACMWLSTLRWTRALDGSVPEGAPEPPSRWTDDHFRAIARGLTPEQRTIVNEHADIQTLRGPEMGTPSRPFAKKRLPDHEYQNDDAARLALRSFILGLLPDADGTLTNRLTRDAAALTHGAEASYFYAQSVGRWANAQLWPDAHSAAEDTTEAPELGPFETQVKTAVSEVREPSGGVERPENSATEALLELGNGLAQRWAKATS</sequence>
<dbReference type="AlphaFoldDB" id="A0A7W9DAW1"/>
<keyword evidence="2" id="KW-1185">Reference proteome</keyword>